<keyword evidence="2" id="KW-0732">Signal</keyword>
<sequence length="351" mass="36313">MKMKKLLCIALAAMMVLALAACGSQSQTSENGDPSASPEGETDASPAAESSAPEGEATGDTYVIGICQQMTHEALDAATQGFKDALTELLGADAVEFRDQNAGGEQPNCTTIMNGFVSEGVDLILANATWPLQAAASATADIPILGTSVTDYATALGITDWTGTVGGNISGTSDLAPLDQQAEMIQELFPDATNVGLLYCSGEPNSVYQIETIRTYLEDMGYVCEAYAFTDVNDLSSVTQTACDNSDVIYIPTDNTAASNTETIANVVIPAGVPVIAGESGICSGCGVATLSISYYDLGYTTGEMAAQILTGEADISTMAIQSAPNVTKMYNAANCEALGVTIPDDYVVIE</sequence>
<reference evidence="3" key="2">
    <citation type="journal article" date="2021" name="PeerJ">
        <title>Extensive microbial diversity within the chicken gut microbiome revealed by metagenomics and culture.</title>
        <authorList>
            <person name="Gilroy R."/>
            <person name="Ravi A."/>
            <person name="Getino M."/>
            <person name="Pursley I."/>
            <person name="Horton D.L."/>
            <person name="Alikhan N.F."/>
            <person name="Baker D."/>
            <person name="Gharbi K."/>
            <person name="Hall N."/>
            <person name="Watson M."/>
            <person name="Adriaenssens E.M."/>
            <person name="Foster-Nyarko E."/>
            <person name="Jarju S."/>
            <person name="Secka A."/>
            <person name="Antonio M."/>
            <person name="Oren A."/>
            <person name="Chaudhuri R.R."/>
            <person name="La Ragione R."/>
            <person name="Hildebrand F."/>
            <person name="Pallen M.J."/>
        </authorList>
    </citation>
    <scope>NUCLEOTIDE SEQUENCE</scope>
    <source>
        <strain evidence="3">ChiBcolR7-354</strain>
    </source>
</reference>
<accession>A0A9D1CS69</accession>
<dbReference type="PROSITE" id="PS51257">
    <property type="entry name" value="PROKAR_LIPOPROTEIN"/>
    <property type="match status" value="1"/>
</dbReference>
<dbReference type="Pfam" id="PF04392">
    <property type="entry name" value="ABC_sub_bind"/>
    <property type="match status" value="1"/>
</dbReference>
<dbReference type="PANTHER" id="PTHR35271:SF1">
    <property type="entry name" value="ABC TRANSPORTER, SUBSTRATE-BINDING LIPOPROTEIN"/>
    <property type="match status" value="1"/>
</dbReference>
<protein>
    <submittedName>
        <fullName evidence="3">ABC transporter substrate-binding protein</fullName>
    </submittedName>
</protein>
<dbReference type="PANTHER" id="PTHR35271">
    <property type="entry name" value="ABC TRANSPORTER, SUBSTRATE-BINDING LIPOPROTEIN-RELATED"/>
    <property type="match status" value="1"/>
</dbReference>
<feature type="compositionally biased region" description="Low complexity" evidence="1">
    <location>
        <begin position="44"/>
        <end position="56"/>
    </location>
</feature>
<dbReference type="InterPro" id="IPR028082">
    <property type="entry name" value="Peripla_BP_I"/>
</dbReference>
<reference evidence="3" key="1">
    <citation type="submission" date="2020-10" db="EMBL/GenBank/DDBJ databases">
        <authorList>
            <person name="Gilroy R."/>
        </authorList>
    </citation>
    <scope>NUCLEOTIDE SEQUENCE</scope>
    <source>
        <strain evidence="3">ChiBcolR7-354</strain>
    </source>
</reference>
<evidence type="ECO:0000256" key="2">
    <source>
        <dbReference type="SAM" id="SignalP"/>
    </source>
</evidence>
<gene>
    <name evidence="3" type="ORF">IAB77_00570</name>
</gene>
<comment type="caution">
    <text evidence="3">The sequence shown here is derived from an EMBL/GenBank/DDBJ whole genome shotgun (WGS) entry which is preliminary data.</text>
</comment>
<dbReference type="Proteomes" id="UP000824262">
    <property type="component" value="Unassembled WGS sequence"/>
</dbReference>
<dbReference type="EMBL" id="DVGA01000008">
    <property type="protein sequence ID" value="HIQ77734.1"/>
    <property type="molecule type" value="Genomic_DNA"/>
</dbReference>
<feature type="signal peptide" evidence="2">
    <location>
        <begin position="1"/>
        <end position="20"/>
    </location>
</feature>
<dbReference type="SUPFAM" id="SSF53822">
    <property type="entry name" value="Periplasmic binding protein-like I"/>
    <property type="match status" value="1"/>
</dbReference>
<name>A0A9D1CS69_9FIRM</name>
<evidence type="ECO:0000256" key="1">
    <source>
        <dbReference type="SAM" id="MobiDB-lite"/>
    </source>
</evidence>
<dbReference type="AlphaFoldDB" id="A0A9D1CS69"/>
<feature type="region of interest" description="Disordered" evidence="1">
    <location>
        <begin position="26"/>
        <end position="56"/>
    </location>
</feature>
<dbReference type="Gene3D" id="3.40.50.2300">
    <property type="match status" value="2"/>
</dbReference>
<dbReference type="InterPro" id="IPR007487">
    <property type="entry name" value="ABC_transpt-TYRBP-like"/>
</dbReference>
<evidence type="ECO:0000313" key="4">
    <source>
        <dbReference type="Proteomes" id="UP000824262"/>
    </source>
</evidence>
<dbReference type="CDD" id="cd06325">
    <property type="entry name" value="PBP1_ABC_unchar_transporter"/>
    <property type="match status" value="1"/>
</dbReference>
<feature type="chain" id="PRO_5039268762" evidence="2">
    <location>
        <begin position="21"/>
        <end position="351"/>
    </location>
</feature>
<organism evidence="3 4">
    <name type="scientific">Candidatus Scatomorpha intestinavium</name>
    <dbReference type="NCBI Taxonomy" id="2840922"/>
    <lineage>
        <taxon>Bacteria</taxon>
        <taxon>Bacillati</taxon>
        <taxon>Bacillota</taxon>
        <taxon>Clostridia</taxon>
        <taxon>Eubacteriales</taxon>
        <taxon>Candidatus Scatomorpha</taxon>
    </lineage>
</organism>
<proteinExistence type="predicted"/>
<evidence type="ECO:0000313" key="3">
    <source>
        <dbReference type="EMBL" id="HIQ77734.1"/>
    </source>
</evidence>